<dbReference type="InterPro" id="IPR008254">
    <property type="entry name" value="Flavodoxin/NO_synth"/>
</dbReference>
<dbReference type="InterPro" id="IPR017896">
    <property type="entry name" value="4Fe4S_Fe-S-bd"/>
</dbReference>
<reference evidence="6" key="1">
    <citation type="submission" date="2022-11" db="EMBL/GenBank/DDBJ databases">
        <title>Draft genome sequence of Sellimonas catena strain 12EGH17.</title>
        <authorList>
            <person name="Hisatomi A."/>
            <person name="Ohkuma M."/>
            <person name="Sakamoto M."/>
        </authorList>
    </citation>
    <scope>NUCLEOTIDE SEQUENCE</scope>
    <source>
        <strain evidence="6">12EGH17</strain>
    </source>
</reference>
<dbReference type="Proteomes" id="UP001145094">
    <property type="component" value="Unassembled WGS sequence"/>
</dbReference>
<keyword evidence="2" id="KW-0408">Iron</keyword>
<dbReference type="InterPro" id="IPR017900">
    <property type="entry name" value="4Fe4S_Fe_S_CS"/>
</dbReference>
<dbReference type="SUPFAM" id="SSF52218">
    <property type="entry name" value="Flavoproteins"/>
    <property type="match status" value="1"/>
</dbReference>
<dbReference type="RefSeq" id="WP_191437119.1">
    <property type="nucleotide sequence ID" value="NZ_BSBO01000011.1"/>
</dbReference>
<dbReference type="Proteomes" id="UP001145145">
    <property type="component" value="Unassembled WGS sequence"/>
</dbReference>
<proteinExistence type="predicted"/>
<evidence type="ECO:0000256" key="3">
    <source>
        <dbReference type="ARBA" id="ARBA00023014"/>
    </source>
</evidence>
<reference evidence="7" key="3">
    <citation type="submission" date="2022-11" db="EMBL/GenBank/DDBJ databases">
        <title>Draft genome sequence of Sellimonas catena strain 18CBH55.</title>
        <authorList>
            <person name="Atsushi H."/>
            <person name="Moriya O."/>
            <person name="Mitsuo S."/>
        </authorList>
    </citation>
    <scope>NUCLEOTIDE SEQUENCE</scope>
    <source>
        <strain evidence="7">18CBH55</strain>
    </source>
</reference>
<reference evidence="6 8" key="5">
    <citation type="journal article" date="2023" name="Int. J. Syst. Evol. Microbiol.">
        <title>Sellimonas catena sp. nov., isolated from human faeces.</title>
        <authorList>
            <person name="Hisatomi A."/>
            <person name="Ohkuma M."/>
            <person name="Sakamoto M."/>
        </authorList>
    </citation>
    <scope>NUCLEOTIDE SEQUENCE [LARGE SCALE GENOMIC DNA]</scope>
    <source>
        <strain evidence="6 8">12EGH17</strain>
        <strain evidence="7">18CBH55</strain>
    </source>
</reference>
<evidence type="ECO:0000313" key="8">
    <source>
        <dbReference type="Proteomes" id="UP001145145"/>
    </source>
</evidence>
<protein>
    <submittedName>
        <fullName evidence="6">Ferredoxin</fullName>
    </submittedName>
</protein>
<organism evidence="6 8">
    <name type="scientific">Sellimonas catena</name>
    <dbReference type="NCBI Taxonomy" id="2994035"/>
    <lineage>
        <taxon>Bacteria</taxon>
        <taxon>Bacillati</taxon>
        <taxon>Bacillota</taxon>
        <taxon>Clostridia</taxon>
        <taxon>Lachnospirales</taxon>
        <taxon>Lachnospiraceae</taxon>
        <taxon>Sellimonas</taxon>
    </lineage>
</organism>
<dbReference type="PROSITE" id="PS51379">
    <property type="entry name" value="4FE4S_FER_2"/>
    <property type="match status" value="2"/>
</dbReference>
<dbReference type="PROSITE" id="PS00198">
    <property type="entry name" value="4FE4S_FER_1"/>
    <property type="match status" value="2"/>
</dbReference>
<evidence type="ECO:0000259" key="5">
    <source>
        <dbReference type="PROSITE" id="PS51379"/>
    </source>
</evidence>
<dbReference type="PROSITE" id="PS50902">
    <property type="entry name" value="FLAVODOXIN_LIKE"/>
    <property type="match status" value="1"/>
</dbReference>
<dbReference type="Pfam" id="PF13187">
    <property type="entry name" value="Fer4_9"/>
    <property type="match status" value="1"/>
</dbReference>
<dbReference type="EMBL" id="BSBO01000011">
    <property type="protein sequence ID" value="GLG04137.1"/>
    <property type="molecule type" value="Genomic_DNA"/>
</dbReference>
<feature type="domain" description="Flavodoxin-like" evidence="4">
    <location>
        <begin position="3"/>
        <end position="147"/>
    </location>
</feature>
<dbReference type="GO" id="GO:0010181">
    <property type="term" value="F:FMN binding"/>
    <property type="evidence" value="ECO:0007669"/>
    <property type="project" value="InterPro"/>
</dbReference>
<dbReference type="Gene3D" id="3.30.70.20">
    <property type="match status" value="1"/>
</dbReference>
<feature type="domain" description="4Fe-4S ferredoxin-type" evidence="5">
    <location>
        <begin position="206"/>
        <end position="231"/>
    </location>
</feature>
<keyword evidence="3" id="KW-0411">Iron-sulfur</keyword>
<dbReference type="GO" id="GO:0016651">
    <property type="term" value="F:oxidoreductase activity, acting on NAD(P)H"/>
    <property type="evidence" value="ECO:0007669"/>
    <property type="project" value="UniProtKB-ARBA"/>
</dbReference>
<name>A0A9W6C5I8_9FIRM</name>
<keyword evidence="8" id="KW-1185">Reference proteome</keyword>
<evidence type="ECO:0000259" key="4">
    <source>
        <dbReference type="PROSITE" id="PS50902"/>
    </source>
</evidence>
<dbReference type="AlphaFoldDB" id="A0A9W6C5I8"/>
<reference evidence="6" key="2">
    <citation type="submission" date="2022-11" db="EMBL/GenBank/DDBJ databases">
        <title>Draft genome sequence of Sellimonas catena strain 12EGH17.</title>
        <authorList>
            <person name="Atsushi H."/>
            <person name="Moriya O."/>
            <person name="Mitsuo S."/>
        </authorList>
    </citation>
    <scope>NUCLEOTIDE SEQUENCE</scope>
    <source>
        <strain evidence="6">12EGH17</strain>
    </source>
</reference>
<dbReference type="GO" id="GO:0046872">
    <property type="term" value="F:metal ion binding"/>
    <property type="evidence" value="ECO:0007669"/>
    <property type="project" value="UniProtKB-KW"/>
</dbReference>
<evidence type="ECO:0000256" key="2">
    <source>
        <dbReference type="ARBA" id="ARBA00023004"/>
    </source>
</evidence>
<dbReference type="InterPro" id="IPR029039">
    <property type="entry name" value="Flavoprotein-like_sf"/>
</dbReference>
<accession>A0A9W6C5I8</accession>
<sequence>MRIVNILFSPTGGTRKAAEKLTETWGTETETMDLMTYGADFSEERFTEEDVVVFAVPSFGGRVPSAAAERFSRIKGNGAACILLCVYGNRAYDDTLAEMEDLAKDCGFQVTAAVAAIAEHSIAHQYAAGRPDETDTENLHAFGEQIWQKIQRGERALTETIPGNRPYREAGGGGMLPQPSDTCVKCGLCAAKCPVHAIDPEDPADIQEETCISCMGCTAVCPHGARALHPDAVAMVSEKLKEVCSVRKECELYL</sequence>
<keyword evidence="1" id="KW-0479">Metal-binding</keyword>
<dbReference type="SUPFAM" id="SSF46548">
    <property type="entry name" value="alpha-helical ferredoxin"/>
    <property type="match status" value="1"/>
</dbReference>
<dbReference type="EMBL" id="BSCH01000006">
    <property type="protein sequence ID" value="GLG89700.1"/>
    <property type="molecule type" value="Genomic_DNA"/>
</dbReference>
<evidence type="ECO:0000313" key="7">
    <source>
        <dbReference type="EMBL" id="GLG89700.1"/>
    </source>
</evidence>
<comment type="caution">
    <text evidence="6">The sequence shown here is derived from an EMBL/GenBank/DDBJ whole genome shotgun (WGS) entry which is preliminary data.</text>
</comment>
<dbReference type="GO" id="GO:0051536">
    <property type="term" value="F:iron-sulfur cluster binding"/>
    <property type="evidence" value="ECO:0007669"/>
    <property type="project" value="UniProtKB-KW"/>
</dbReference>
<feature type="domain" description="4Fe-4S ferredoxin-type" evidence="5">
    <location>
        <begin position="173"/>
        <end position="203"/>
    </location>
</feature>
<evidence type="ECO:0000256" key="1">
    <source>
        <dbReference type="ARBA" id="ARBA00022723"/>
    </source>
</evidence>
<reference evidence="7" key="4">
    <citation type="submission" date="2022-11" db="EMBL/GenBank/DDBJ databases">
        <title>Draft genome sequence of Sellimonas catena strain 18CBH55.</title>
        <authorList>
            <person name="Hisatomi A."/>
            <person name="Ohkuma M."/>
            <person name="Sakamoto M."/>
        </authorList>
    </citation>
    <scope>NUCLEOTIDE SEQUENCE</scope>
    <source>
        <strain evidence="7">18CBH55</strain>
    </source>
</reference>
<gene>
    <name evidence="6" type="ORF">Selli1_13110</name>
    <name evidence="7" type="ORF">Selli2_11270</name>
</gene>
<dbReference type="Gene3D" id="3.40.50.360">
    <property type="match status" value="1"/>
</dbReference>
<evidence type="ECO:0000313" key="6">
    <source>
        <dbReference type="EMBL" id="GLG04137.1"/>
    </source>
</evidence>